<evidence type="ECO:0000256" key="1">
    <source>
        <dbReference type="ARBA" id="ARBA00004141"/>
    </source>
</evidence>
<dbReference type="PANTHER" id="PTHR45689:SF5">
    <property type="entry name" value="I[[H]] CHANNEL, ISOFORM E"/>
    <property type="match status" value="1"/>
</dbReference>
<dbReference type="EMBL" id="KB096324">
    <property type="protein sequence ID" value="ESO06291.1"/>
    <property type="molecule type" value="Genomic_DNA"/>
</dbReference>
<dbReference type="GO" id="GO:0005216">
    <property type="term" value="F:monoatomic ion channel activity"/>
    <property type="evidence" value="ECO:0007669"/>
    <property type="project" value="InterPro"/>
</dbReference>
<name>T1EQ95_HELRO</name>
<sequence>MCVHSLDLHGEDYLLYLVLVGFDASYLPSNLQSRALRIFRLIKLLSLLRLLRLSRLVRYVRQWEEDIGQFLSIASMFMRIFNLIFMMLLIGHWNGCLQFLVPMLNDFPPDTWVAINDLQVSFNALMTMALGRC</sequence>
<dbReference type="InParanoid" id="T1EQ95"/>
<protein>
    <recommendedName>
        <fullName evidence="5">Ion transport domain-containing protein</fullName>
    </recommendedName>
</protein>
<dbReference type="EMBL" id="AMQM01000598">
    <property type="status" value="NOT_ANNOTATED_CDS"/>
    <property type="molecule type" value="Genomic_DNA"/>
</dbReference>
<dbReference type="Proteomes" id="UP000015101">
    <property type="component" value="Unassembled WGS sequence"/>
</dbReference>
<keyword evidence="2" id="KW-0812">Transmembrane</keyword>
<keyword evidence="8" id="KW-1185">Reference proteome</keyword>
<dbReference type="PANTHER" id="PTHR45689">
    <property type="entry name" value="I[[H]] CHANNEL, ISOFORM E"/>
    <property type="match status" value="1"/>
</dbReference>
<evidence type="ECO:0000313" key="7">
    <source>
        <dbReference type="EnsemblMetazoa" id="HelroP160454"/>
    </source>
</evidence>
<evidence type="ECO:0000256" key="2">
    <source>
        <dbReference type="ARBA" id="ARBA00022692"/>
    </source>
</evidence>
<dbReference type="InterPro" id="IPR005821">
    <property type="entry name" value="Ion_trans_dom"/>
</dbReference>
<dbReference type="STRING" id="6412.T1EQ95"/>
<keyword evidence="4" id="KW-0472">Membrane</keyword>
<dbReference type="KEGG" id="hro:HELRODRAFT_160454"/>
<keyword evidence="3" id="KW-1133">Transmembrane helix</keyword>
<dbReference type="EnsemblMetazoa" id="HelroT160454">
    <property type="protein sequence ID" value="HelroP160454"/>
    <property type="gene ID" value="HelroG160454"/>
</dbReference>
<dbReference type="Pfam" id="PF00520">
    <property type="entry name" value="Ion_trans"/>
    <property type="match status" value="1"/>
</dbReference>
<dbReference type="CTD" id="20198745"/>
<organism evidence="7 8">
    <name type="scientific">Helobdella robusta</name>
    <name type="common">Californian leech</name>
    <dbReference type="NCBI Taxonomy" id="6412"/>
    <lineage>
        <taxon>Eukaryota</taxon>
        <taxon>Metazoa</taxon>
        <taxon>Spiralia</taxon>
        <taxon>Lophotrochozoa</taxon>
        <taxon>Annelida</taxon>
        <taxon>Clitellata</taxon>
        <taxon>Hirudinea</taxon>
        <taxon>Rhynchobdellida</taxon>
        <taxon>Glossiphoniidae</taxon>
        <taxon>Helobdella</taxon>
    </lineage>
</organism>
<feature type="domain" description="Ion transport" evidence="5">
    <location>
        <begin position="17"/>
        <end position="103"/>
    </location>
</feature>
<dbReference type="HOGENOM" id="CLU_1908957_0_0_1"/>
<reference evidence="8" key="1">
    <citation type="submission" date="2012-12" db="EMBL/GenBank/DDBJ databases">
        <authorList>
            <person name="Hellsten U."/>
            <person name="Grimwood J."/>
            <person name="Chapman J.A."/>
            <person name="Shapiro H."/>
            <person name="Aerts A."/>
            <person name="Otillar R.P."/>
            <person name="Terry A.Y."/>
            <person name="Boore J.L."/>
            <person name="Simakov O."/>
            <person name="Marletaz F."/>
            <person name="Cho S.-J."/>
            <person name="Edsinger-Gonzales E."/>
            <person name="Havlak P."/>
            <person name="Kuo D.-H."/>
            <person name="Larsson T."/>
            <person name="Lv J."/>
            <person name="Arendt D."/>
            <person name="Savage R."/>
            <person name="Osoegawa K."/>
            <person name="de Jong P."/>
            <person name="Lindberg D.R."/>
            <person name="Seaver E.C."/>
            <person name="Weisblat D.A."/>
            <person name="Putnam N.H."/>
            <person name="Grigoriev I.V."/>
            <person name="Rokhsar D.S."/>
        </authorList>
    </citation>
    <scope>NUCLEOTIDE SEQUENCE</scope>
</reference>
<proteinExistence type="predicted"/>
<evidence type="ECO:0000313" key="6">
    <source>
        <dbReference type="EMBL" id="ESO06291.1"/>
    </source>
</evidence>
<dbReference type="eggNOG" id="KOG0498">
    <property type="taxonomic scope" value="Eukaryota"/>
</dbReference>
<dbReference type="GeneID" id="20198745"/>
<dbReference type="OrthoDB" id="421226at2759"/>
<reference evidence="7" key="3">
    <citation type="submission" date="2015-06" db="UniProtKB">
        <authorList>
            <consortium name="EnsemblMetazoa"/>
        </authorList>
    </citation>
    <scope>IDENTIFICATION</scope>
</reference>
<comment type="subcellular location">
    <subcellularLocation>
        <location evidence="1">Membrane</location>
        <topology evidence="1">Multi-pass membrane protein</topology>
    </subcellularLocation>
</comment>
<evidence type="ECO:0000256" key="3">
    <source>
        <dbReference type="ARBA" id="ARBA00022989"/>
    </source>
</evidence>
<reference evidence="6 8" key="2">
    <citation type="journal article" date="2013" name="Nature">
        <title>Insights into bilaterian evolution from three spiralian genomes.</title>
        <authorList>
            <person name="Simakov O."/>
            <person name="Marletaz F."/>
            <person name="Cho S.J."/>
            <person name="Edsinger-Gonzales E."/>
            <person name="Havlak P."/>
            <person name="Hellsten U."/>
            <person name="Kuo D.H."/>
            <person name="Larsson T."/>
            <person name="Lv J."/>
            <person name="Arendt D."/>
            <person name="Savage R."/>
            <person name="Osoegawa K."/>
            <person name="de Jong P."/>
            <person name="Grimwood J."/>
            <person name="Chapman J.A."/>
            <person name="Shapiro H."/>
            <person name="Aerts A."/>
            <person name="Otillar R.P."/>
            <person name="Terry A.Y."/>
            <person name="Boore J.L."/>
            <person name="Grigoriev I.V."/>
            <person name="Lindberg D.R."/>
            <person name="Seaver E.C."/>
            <person name="Weisblat D.A."/>
            <person name="Putnam N.H."/>
            <person name="Rokhsar D.S."/>
        </authorList>
    </citation>
    <scope>NUCLEOTIDE SEQUENCE</scope>
</reference>
<dbReference type="Gene3D" id="1.10.287.70">
    <property type="match status" value="1"/>
</dbReference>
<evidence type="ECO:0000259" key="5">
    <source>
        <dbReference type="Pfam" id="PF00520"/>
    </source>
</evidence>
<evidence type="ECO:0000313" key="8">
    <source>
        <dbReference type="Proteomes" id="UP000015101"/>
    </source>
</evidence>
<evidence type="ECO:0000256" key="4">
    <source>
        <dbReference type="ARBA" id="ARBA00023136"/>
    </source>
</evidence>
<dbReference type="AlphaFoldDB" id="T1EQ95"/>
<dbReference type="InterPro" id="IPR051413">
    <property type="entry name" value="K/Na_HCN_channel"/>
</dbReference>
<dbReference type="SUPFAM" id="SSF81324">
    <property type="entry name" value="Voltage-gated potassium channels"/>
    <property type="match status" value="1"/>
</dbReference>
<gene>
    <name evidence="7" type="primary">20198745</name>
    <name evidence="6" type="ORF">HELRODRAFT_160454</name>
</gene>
<dbReference type="GO" id="GO:0016020">
    <property type="term" value="C:membrane"/>
    <property type="evidence" value="ECO:0007669"/>
    <property type="project" value="UniProtKB-SubCell"/>
</dbReference>
<dbReference type="RefSeq" id="XP_009015659.1">
    <property type="nucleotide sequence ID" value="XM_009017411.1"/>
</dbReference>
<accession>T1EQ95</accession>